<dbReference type="InterPro" id="IPR004556">
    <property type="entry name" value="HemK-like"/>
</dbReference>
<name>A0A381PCG8_9ZZZZ</name>
<dbReference type="GO" id="GO:0032259">
    <property type="term" value="P:methylation"/>
    <property type="evidence" value="ECO:0007669"/>
    <property type="project" value="UniProtKB-KW"/>
</dbReference>
<evidence type="ECO:0000256" key="4">
    <source>
        <dbReference type="ARBA" id="ARBA00022691"/>
    </source>
</evidence>
<dbReference type="NCBIfam" id="TIGR03534">
    <property type="entry name" value="RF_mod_PrmC"/>
    <property type="match status" value="1"/>
</dbReference>
<dbReference type="PROSITE" id="PS00092">
    <property type="entry name" value="N6_MTASE"/>
    <property type="match status" value="1"/>
</dbReference>
<dbReference type="GO" id="GO:0102559">
    <property type="term" value="F:peptide chain release factor N(5)-glutamine methyltransferase activity"/>
    <property type="evidence" value="ECO:0007669"/>
    <property type="project" value="UniProtKB-EC"/>
</dbReference>
<dbReference type="GO" id="GO:0003676">
    <property type="term" value="F:nucleic acid binding"/>
    <property type="evidence" value="ECO:0007669"/>
    <property type="project" value="InterPro"/>
</dbReference>
<dbReference type="EMBL" id="UINC01000939">
    <property type="protein sequence ID" value="SUZ64676.1"/>
    <property type="molecule type" value="Genomic_DNA"/>
</dbReference>
<dbReference type="Pfam" id="PF05175">
    <property type="entry name" value="MTS"/>
    <property type="match status" value="1"/>
</dbReference>
<dbReference type="InterPro" id="IPR002052">
    <property type="entry name" value="DNA_methylase_N6_adenine_CS"/>
</dbReference>
<evidence type="ECO:0000313" key="8">
    <source>
        <dbReference type="EMBL" id="SUZ64676.1"/>
    </source>
</evidence>
<evidence type="ECO:0000256" key="2">
    <source>
        <dbReference type="ARBA" id="ARBA00022603"/>
    </source>
</evidence>
<protein>
    <recommendedName>
        <fullName evidence="1">peptide chain release factor N(5)-glutamine methyltransferase</fullName>
        <ecNumber evidence="1">2.1.1.297</ecNumber>
    </recommendedName>
</protein>
<dbReference type="AlphaFoldDB" id="A0A381PCG8"/>
<accession>A0A381PCG8</accession>
<dbReference type="InterPro" id="IPR050320">
    <property type="entry name" value="N5-glutamine_MTase"/>
</dbReference>
<comment type="catalytic activity">
    <reaction evidence="5">
        <text>L-glutaminyl-[peptide chain release factor] + S-adenosyl-L-methionine = N(5)-methyl-L-glutaminyl-[peptide chain release factor] + S-adenosyl-L-homocysteine + H(+)</text>
        <dbReference type="Rhea" id="RHEA:42896"/>
        <dbReference type="Rhea" id="RHEA-COMP:10271"/>
        <dbReference type="Rhea" id="RHEA-COMP:10272"/>
        <dbReference type="ChEBI" id="CHEBI:15378"/>
        <dbReference type="ChEBI" id="CHEBI:30011"/>
        <dbReference type="ChEBI" id="CHEBI:57856"/>
        <dbReference type="ChEBI" id="CHEBI:59789"/>
        <dbReference type="ChEBI" id="CHEBI:61891"/>
        <dbReference type="EC" id="2.1.1.297"/>
    </reaction>
</comment>
<keyword evidence="2" id="KW-0489">Methyltransferase</keyword>
<dbReference type="HAMAP" id="MF_02126">
    <property type="entry name" value="RF_methyltr_PrmC"/>
    <property type="match status" value="1"/>
</dbReference>
<dbReference type="NCBIfam" id="TIGR00536">
    <property type="entry name" value="hemK_fam"/>
    <property type="match status" value="1"/>
</dbReference>
<dbReference type="PANTHER" id="PTHR18895:SF74">
    <property type="entry name" value="MTRF1L RELEASE FACTOR GLUTAMINE METHYLTRANSFERASE"/>
    <property type="match status" value="1"/>
</dbReference>
<dbReference type="InterPro" id="IPR007848">
    <property type="entry name" value="Small_mtfrase_dom"/>
</dbReference>
<evidence type="ECO:0000256" key="3">
    <source>
        <dbReference type="ARBA" id="ARBA00022679"/>
    </source>
</evidence>
<dbReference type="InterPro" id="IPR019874">
    <property type="entry name" value="RF_methyltr_PrmC"/>
</dbReference>
<evidence type="ECO:0000256" key="1">
    <source>
        <dbReference type="ARBA" id="ARBA00012771"/>
    </source>
</evidence>
<reference evidence="8" key="1">
    <citation type="submission" date="2018-05" db="EMBL/GenBank/DDBJ databases">
        <authorList>
            <person name="Lanie J.A."/>
            <person name="Ng W.-L."/>
            <person name="Kazmierczak K.M."/>
            <person name="Andrzejewski T.M."/>
            <person name="Davidsen T.M."/>
            <person name="Wayne K.J."/>
            <person name="Tettelin H."/>
            <person name="Glass J.I."/>
            <person name="Rusch D."/>
            <person name="Podicherti R."/>
            <person name="Tsui H.-C.T."/>
            <person name="Winkler M.E."/>
        </authorList>
    </citation>
    <scope>NUCLEOTIDE SEQUENCE</scope>
</reference>
<evidence type="ECO:0000256" key="5">
    <source>
        <dbReference type="ARBA" id="ARBA00048391"/>
    </source>
</evidence>
<dbReference type="PANTHER" id="PTHR18895">
    <property type="entry name" value="HEMK METHYLTRANSFERASE"/>
    <property type="match status" value="1"/>
</dbReference>
<evidence type="ECO:0000259" key="7">
    <source>
        <dbReference type="Pfam" id="PF17827"/>
    </source>
</evidence>
<dbReference type="EC" id="2.1.1.297" evidence="1"/>
<dbReference type="CDD" id="cd02440">
    <property type="entry name" value="AdoMet_MTases"/>
    <property type="match status" value="1"/>
</dbReference>
<dbReference type="Gene3D" id="3.40.50.150">
    <property type="entry name" value="Vaccinia Virus protein VP39"/>
    <property type="match status" value="1"/>
</dbReference>
<sequence>MSISIKQALARGESLKRVSASWKLDAELFLSHELGETREYLYSWPNEQISKQHLESYKGFLERRAAGEPVAYIIGHTGFWDFKLRVDKRVLIPRPETELIVEKALELGQRLDSKDAKVADLGTGSGAIAIALARSNPGWHITAVDISKGALQLAQLNAQEQQANNIEFSLASWCDGLAANQYDMIAANPPYVQLGDNYLEKGVLLFEPKIALITDSAGLGSLRRIISQSKRVLKKDAWLLLEHGFNQQASLKALLLTEGFDSVLGYKDYTGNDRMVCAHWS</sequence>
<feature type="domain" description="Release factor glutamine methyltransferase N-terminal" evidence="7">
    <location>
        <begin position="9"/>
        <end position="75"/>
    </location>
</feature>
<dbReference type="InterPro" id="IPR040758">
    <property type="entry name" value="PrmC_N"/>
</dbReference>
<dbReference type="FunFam" id="3.40.50.150:FF:000053">
    <property type="entry name" value="Release factor glutamine methyltransferase"/>
    <property type="match status" value="1"/>
</dbReference>
<dbReference type="Pfam" id="PF17827">
    <property type="entry name" value="PrmC_N"/>
    <property type="match status" value="1"/>
</dbReference>
<evidence type="ECO:0000259" key="6">
    <source>
        <dbReference type="Pfam" id="PF05175"/>
    </source>
</evidence>
<feature type="domain" description="Methyltransferase small" evidence="6">
    <location>
        <begin position="109"/>
        <end position="193"/>
    </location>
</feature>
<dbReference type="InterPro" id="IPR029063">
    <property type="entry name" value="SAM-dependent_MTases_sf"/>
</dbReference>
<organism evidence="8">
    <name type="scientific">marine metagenome</name>
    <dbReference type="NCBI Taxonomy" id="408172"/>
    <lineage>
        <taxon>unclassified sequences</taxon>
        <taxon>metagenomes</taxon>
        <taxon>ecological metagenomes</taxon>
    </lineage>
</organism>
<dbReference type="SUPFAM" id="SSF53335">
    <property type="entry name" value="S-adenosyl-L-methionine-dependent methyltransferases"/>
    <property type="match status" value="1"/>
</dbReference>
<keyword evidence="3" id="KW-0808">Transferase</keyword>
<keyword evidence="4" id="KW-0949">S-adenosyl-L-methionine</keyword>
<dbReference type="Gene3D" id="1.10.8.10">
    <property type="entry name" value="DNA helicase RuvA subunit, C-terminal domain"/>
    <property type="match status" value="1"/>
</dbReference>
<gene>
    <name evidence="8" type="ORF">METZ01_LOCUS17530</name>
</gene>
<proteinExistence type="inferred from homology"/>